<evidence type="ECO:0000313" key="2">
    <source>
        <dbReference type="Proteomes" id="UP000236291"/>
    </source>
</evidence>
<gene>
    <name evidence="1" type="ORF">L195_g035953</name>
</gene>
<reference evidence="1 2" key="1">
    <citation type="journal article" date="2014" name="Am. J. Bot.">
        <title>Genome assembly and annotation for red clover (Trifolium pratense; Fabaceae).</title>
        <authorList>
            <person name="Istvanek J."/>
            <person name="Jaros M."/>
            <person name="Krenek A."/>
            <person name="Repkova J."/>
        </authorList>
    </citation>
    <scope>NUCLEOTIDE SEQUENCE [LARGE SCALE GENOMIC DNA]</scope>
    <source>
        <strain evidence="2">cv. Tatra</strain>
        <tissue evidence="1">Young leaves</tissue>
    </source>
</reference>
<comment type="caution">
    <text evidence="1">The sequence shown here is derived from an EMBL/GenBank/DDBJ whole genome shotgun (WGS) entry which is preliminary data.</text>
</comment>
<reference evidence="1 2" key="2">
    <citation type="journal article" date="2017" name="Front. Plant Sci.">
        <title>Gene Classification and Mining of Molecular Markers Useful in Red Clover (Trifolium pratense) Breeding.</title>
        <authorList>
            <person name="Istvanek J."/>
            <person name="Dluhosova J."/>
            <person name="Dluhos P."/>
            <person name="Patkova L."/>
            <person name="Nedelnik J."/>
            <person name="Repkova J."/>
        </authorList>
    </citation>
    <scope>NUCLEOTIDE SEQUENCE [LARGE SCALE GENOMIC DNA]</scope>
    <source>
        <strain evidence="2">cv. Tatra</strain>
        <tissue evidence="1">Young leaves</tissue>
    </source>
</reference>
<sequence>MCLQINRPVQKTASSLVFPVHSGFHTGSLACPVQEPDQIGLPPVRSTGPVFKTLSIEDVINLQGEKIPSISVVAVLEQLVQVEDVHANDLAMKQRVDQQTPNLGIVGSWDDVGNFGNKMDTDEKE</sequence>
<dbReference type="EMBL" id="ASHM01036983">
    <property type="protein sequence ID" value="PNX79961.1"/>
    <property type="molecule type" value="Genomic_DNA"/>
</dbReference>
<dbReference type="PROSITE" id="PS51257">
    <property type="entry name" value="PROKAR_LIPOPROTEIN"/>
    <property type="match status" value="1"/>
</dbReference>
<accession>A0A2K3LN43</accession>
<organism evidence="1 2">
    <name type="scientific">Trifolium pratense</name>
    <name type="common">Red clover</name>
    <dbReference type="NCBI Taxonomy" id="57577"/>
    <lineage>
        <taxon>Eukaryota</taxon>
        <taxon>Viridiplantae</taxon>
        <taxon>Streptophyta</taxon>
        <taxon>Embryophyta</taxon>
        <taxon>Tracheophyta</taxon>
        <taxon>Spermatophyta</taxon>
        <taxon>Magnoliopsida</taxon>
        <taxon>eudicotyledons</taxon>
        <taxon>Gunneridae</taxon>
        <taxon>Pentapetalae</taxon>
        <taxon>rosids</taxon>
        <taxon>fabids</taxon>
        <taxon>Fabales</taxon>
        <taxon>Fabaceae</taxon>
        <taxon>Papilionoideae</taxon>
        <taxon>50 kb inversion clade</taxon>
        <taxon>NPAAA clade</taxon>
        <taxon>Hologalegina</taxon>
        <taxon>IRL clade</taxon>
        <taxon>Trifolieae</taxon>
        <taxon>Trifolium</taxon>
    </lineage>
</organism>
<evidence type="ECO:0000313" key="1">
    <source>
        <dbReference type="EMBL" id="PNX79961.1"/>
    </source>
</evidence>
<dbReference type="AlphaFoldDB" id="A0A2K3LN43"/>
<proteinExistence type="predicted"/>
<protein>
    <submittedName>
        <fullName evidence="1">Uncharacterized protein</fullName>
    </submittedName>
</protein>
<name>A0A2K3LN43_TRIPR</name>
<dbReference type="Proteomes" id="UP000236291">
    <property type="component" value="Unassembled WGS sequence"/>
</dbReference>